<keyword evidence="4" id="KW-0687">Ribonucleoprotein</keyword>
<comment type="similarity">
    <text evidence="2">Belongs to the eukaryotic ribosomal protein P1/P2 family.</text>
</comment>
<dbReference type="CDD" id="cd05833">
    <property type="entry name" value="Ribosomal_P2"/>
    <property type="match status" value="1"/>
</dbReference>
<dbReference type="FunFam" id="1.10.10.1410:FF:000002">
    <property type="entry name" value="60S acidic ribosomal protein P2"/>
    <property type="match status" value="1"/>
</dbReference>
<evidence type="ECO:0000256" key="6">
    <source>
        <dbReference type="ARBA" id="ARBA00035443"/>
    </source>
</evidence>
<reference evidence="7" key="1">
    <citation type="journal article" date="2009" name="Nature">
        <title>The Schistosoma japonicum genome reveals features of host-parasite interplay.</title>
        <authorList>
            <person name="Liu F."/>
            <person name="Zhou Y."/>
            <person name="Wang Z.Q."/>
            <person name="Lu G."/>
            <person name="Zheng H."/>
            <person name="Brindley P.J."/>
            <person name="McManus D.P."/>
            <person name="Blair D."/>
            <person name="Zhang Q.H."/>
            <person name="Zhong Y."/>
            <person name="Wang S."/>
            <person name="Han Z.G."/>
            <person name="Chen Z."/>
        </authorList>
    </citation>
    <scope>NUCLEOTIDE SEQUENCE</scope>
    <source>
        <strain evidence="7">Anhui</strain>
    </source>
</reference>
<evidence type="ECO:0000256" key="3">
    <source>
        <dbReference type="ARBA" id="ARBA00022980"/>
    </source>
</evidence>
<keyword evidence="3 7" id="KW-0689">Ribosomal protein</keyword>
<comment type="function">
    <text evidence="1">Plays an important role in the elongation step of protein synthesis.</text>
</comment>
<proteinExistence type="evidence at transcript level"/>
<evidence type="ECO:0000256" key="2">
    <source>
        <dbReference type="ARBA" id="ARBA00005436"/>
    </source>
</evidence>
<accession>C1LWB4</accession>
<sequence length="83" mass="9655">MRYLAAFLLWQLGGKEKPTENDIKTVLNSVGIEHDSERLTKLLSFIVWQRYTTINCRRVSKVVFRTNGRSCCIRAFLCTNSTR</sequence>
<dbReference type="GO" id="GO:0002182">
    <property type="term" value="P:cytoplasmic translational elongation"/>
    <property type="evidence" value="ECO:0007669"/>
    <property type="project" value="InterPro"/>
</dbReference>
<evidence type="ECO:0000256" key="4">
    <source>
        <dbReference type="ARBA" id="ARBA00023274"/>
    </source>
</evidence>
<evidence type="ECO:0000256" key="1">
    <source>
        <dbReference type="ARBA" id="ARBA00003362"/>
    </source>
</evidence>
<gene>
    <name evidence="7" type="primary">Rplp2</name>
</gene>
<evidence type="ECO:0000313" key="7">
    <source>
        <dbReference type="EMBL" id="CAX78992.1"/>
    </source>
</evidence>
<name>C1LWB4_SCHJA</name>
<dbReference type="Gene3D" id="1.10.10.1410">
    <property type="match status" value="1"/>
</dbReference>
<organism evidence="7">
    <name type="scientific">Schistosoma japonicum</name>
    <name type="common">Blood fluke</name>
    <dbReference type="NCBI Taxonomy" id="6182"/>
    <lineage>
        <taxon>Eukaryota</taxon>
        <taxon>Metazoa</taxon>
        <taxon>Spiralia</taxon>
        <taxon>Lophotrochozoa</taxon>
        <taxon>Platyhelminthes</taxon>
        <taxon>Trematoda</taxon>
        <taxon>Digenea</taxon>
        <taxon>Strigeidida</taxon>
        <taxon>Schistosomatoidea</taxon>
        <taxon>Schistosomatidae</taxon>
        <taxon>Schistosoma</taxon>
    </lineage>
</organism>
<dbReference type="InterPro" id="IPR044076">
    <property type="entry name" value="Ribosomal_P2"/>
</dbReference>
<dbReference type="GO" id="GO:0022625">
    <property type="term" value="C:cytosolic large ribosomal subunit"/>
    <property type="evidence" value="ECO:0007669"/>
    <property type="project" value="InterPro"/>
</dbReference>
<protein>
    <recommendedName>
        <fullName evidence="5">Large ribosomal subunit protein P2</fullName>
    </recommendedName>
    <alternativeName>
        <fullName evidence="6">60S acidic ribosomal protein P2</fullName>
    </alternativeName>
</protein>
<dbReference type="PANTHER" id="PTHR21141:SF5">
    <property type="entry name" value="LARGE RIBOSOMAL SUBUNIT PROTEIN P2"/>
    <property type="match status" value="1"/>
</dbReference>
<dbReference type="GO" id="GO:0003735">
    <property type="term" value="F:structural constituent of ribosome"/>
    <property type="evidence" value="ECO:0007669"/>
    <property type="project" value="InterPro"/>
</dbReference>
<dbReference type="PANTHER" id="PTHR21141">
    <property type="entry name" value="60S ACIDIC RIBOSOMAL PROTEIN FAMILY MEMBER"/>
    <property type="match status" value="1"/>
</dbReference>
<dbReference type="AlphaFoldDB" id="C1LWB4"/>
<evidence type="ECO:0000256" key="5">
    <source>
        <dbReference type="ARBA" id="ARBA00035301"/>
    </source>
</evidence>
<dbReference type="EMBL" id="FN323268">
    <property type="protein sequence ID" value="CAX78992.1"/>
    <property type="molecule type" value="mRNA"/>
</dbReference>
<reference evidence="7" key="2">
    <citation type="submission" date="2009-03" db="EMBL/GenBank/DDBJ databases">
        <authorList>
            <person name="Gang L."/>
        </authorList>
    </citation>
    <scope>NUCLEOTIDE SEQUENCE</scope>
    <source>
        <strain evidence="7">Anhui</strain>
    </source>
</reference>
<dbReference type="InterPro" id="IPR038716">
    <property type="entry name" value="P1/P2_N_sf"/>
</dbReference>